<feature type="domain" description="Protein FecR C-terminal" evidence="2">
    <location>
        <begin position="245"/>
        <end position="313"/>
    </location>
</feature>
<evidence type="ECO:0008006" key="5">
    <source>
        <dbReference type="Google" id="ProtNLM"/>
    </source>
</evidence>
<name>A0A291QXM1_9BACT</name>
<gene>
    <name evidence="3" type="ORF">COR50_16730</name>
</gene>
<dbReference type="InterPro" id="IPR032508">
    <property type="entry name" value="FecR_C"/>
</dbReference>
<dbReference type="InterPro" id="IPR012373">
    <property type="entry name" value="Ferrdict_sens_TM"/>
</dbReference>
<accession>A0A291QXM1</accession>
<dbReference type="InterPro" id="IPR006860">
    <property type="entry name" value="FecR"/>
</dbReference>
<dbReference type="Gene3D" id="2.60.120.1440">
    <property type="match status" value="1"/>
</dbReference>
<dbReference type="Gene3D" id="3.55.50.30">
    <property type="match status" value="1"/>
</dbReference>
<dbReference type="PANTHER" id="PTHR30273">
    <property type="entry name" value="PERIPLASMIC SIGNAL SENSOR AND SIGMA FACTOR ACTIVATOR FECR-RELATED"/>
    <property type="match status" value="1"/>
</dbReference>
<dbReference type="PANTHER" id="PTHR30273:SF2">
    <property type="entry name" value="PROTEIN FECR"/>
    <property type="match status" value="1"/>
</dbReference>
<dbReference type="OrthoDB" id="654384at2"/>
<dbReference type="AlphaFoldDB" id="A0A291QXM1"/>
<keyword evidence="4" id="KW-1185">Reference proteome</keyword>
<protein>
    <recommendedName>
        <fullName evidence="5">FecR protein domain-containing protein</fullName>
    </recommendedName>
</protein>
<feature type="domain" description="FecR protein" evidence="1">
    <location>
        <begin position="111"/>
        <end position="204"/>
    </location>
</feature>
<sequence>MNANILFKHINGECSAEEKIIVAAWLDASPRNREIYATLRARKQALEFKPVHDWEKMERMMQADSEMAIPVKQPSRWYKYAAIAASFLGIAATGYFALKELNKPHLPSFVTVFTDHSSKKTLHLPDGSTVWLQYNTVIRYDSSSGQSERKVFLEGEAFFDVVKTSGAAFSVHTNGMDIRVLGTSFNVKSRPGQTQEVSVATGKIQVQTPATQMHLLPQQRAKVNGNQVNVDTLSIEVITAKRDNKLIFQNASMATIAKQIGDWYNMKVEIRGSGHEPTAFTGTISDDGLKNVLDGLGYLAGFNYEIKDSTIYIQPKH</sequence>
<dbReference type="Proteomes" id="UP000220133">
    <property type="component" value="Chromosome"/>
</dbReference>
<evidence type="ECO:0000259" key="1">
    <source>
        <dbReference type="Pfam" id="PF04773"/>
    </source>
</evidence>
<organism evidence="3 4">
    <name type="scientific">Chitinophaga caeni</name>
    <dbReference type="NCBI Taxonomy" id="2029983"/>
    <lineage>
        <taxon>Bacteria</taxon>
        <taxon>Pseudomonadati</taxon>
        <taxon>Bacteroidota</taxon>
        <taxon>Chitinophagia</taxon>
        <taxon>Chitinophagales</taxon>
        <taxon>Chitinophagaceae</taxon>
        <taxon>Chitinophaga</taxon>
    </lineage>
</organism>
<reference evidence="3 4" key="1">
    <citation type="submission" date="2017-10" db="EMBL/GenBank/DDBJ databases">
        <title>Paenichitinophaga pekingensis gen. nov., sp. nov., isolated from activated sludge.</title>
        <authorList>
            <person name="Jin D."/>
            <person name="Kong X."/>
            <person name="Deng Y."/>
            <person name="Bai Z."/>
        </authorList>
    </citation>
    <scope>NUCLEOTIDE SEQUENCE [LARGE SCALE GENOMIC DNA]</scope>
    <source>
        <strain evidence="3 4">13</strain>
    </source>
</reference>
<evidence type="ECO:0000313" key="3">
    <source>
        <dbReference type="EMBL" id="ATL48677.1"/>
    </source>
</evidence>
<dbReference type="GO" id="GO:0016989">
    <property type="term" value="F:sigma factor antagonist activity"/>
    <property type="evidence" value="ECO:0007669"/>
    <property type="project" value="TreeGrafter"/>
</dbReference>
<dbReference type="PIRSF" id="PIRSF018266">
    <property type="entry name" value="FecR"/>
    <property type="match status" value="1"/>
</dbReference>
<dbReference type="Pfam" id="PF04773">
    <property type="entry name" value="FecR"/>
    <property type="match status" value="1"/>
</dbReference>
<proteinExistence type="predicted"/>
<evidence type="ECO:0000313" key="4">
    <source>
        <dbReference type="Proteomes" id="UP000220133"/>
    </source>
</evidence>
<dbReference type="KEGG" id="cbae:COR50_16730"/>
<dbReference type="RefSeq" id="WP_098195050.1">
    <property type="nucleotide sequence ID" value="NZ_CP023777.1"/>
</dbReference>
<dbReference type="Pfam" id="PF16344">
    <property type="entry name" value="FecR_C"/>
    <property type="match status" value="1"/>
</dbReference>
<dbReference type="EMBL" id="CP023777">
    <property type="protein sequence ID" value="ATL48677.1"/>
    <property type="molecule type" value="Genomic_DNA"/>
</dbReference>
<evidence type="ECO:0000259" key="2">
    <source>
        <dbReference type="Pfam" id="PF16344"/>
    </source>
</evidence>